<organism evidence="1 2">
    <name type="scientific">Candidatus Ruania gallistercoris</name>
    <dbReference type="NCBI Taxonomy" id="2838746"/>
    <lineage>
        <taxon>Bacteria</taxon>
        <taxon>Bacillati</taxon>
        <taxon>Actinomycetota</taxon>
        <taxon>Actinomycetes</taxon>
        <taxon>Micrococcales</taxon>
        <taxon>Ruaniaceae</taxon>
        <taxon>Ruania</taxon>
    </lineage>
</organism>
<reference evidence="1" key="2">
    <citation type="submission" date="2021-04" db="EMBL/GenBank/DDBJ databases">
        <authorList>
            <person name="Gilroy R."/>
        </authorList>
    </citation>
    <scope>NUCLEOTIDE SEQUENCE</scope>
    <source>
        <strain evidence="1">ChiGjej4B4-7305</strain>
    </source>
</reference>
<reference evidence="1" key="1">
    <citation type="journal article" date="2021" name="PeerJ">
        <title>Extensive microbial diversity within the chicken gut microbiome revealed by metagenomics and culture.</title>
        <authorList>
            <person name="Gilroy R."/>
            <person name="Ravi A."/>
            <person name="Getino M."/>
            <person name="Pursley I."/>
            <person name="Horton D.L."/>
            <person name="Alikhan N.F."/>
            <person name="Baker D."/>
            <person name="Gharbi K."/>
            <person name="Hall N."/>
            <person name="Watson M."/>
            <person name="Adriaenssens E.M."/>
            <person name="Foster-Nyarko E."/>
            <person name="Jarju S."/>
            <person name="Secka A."/>
            <person name="Antonio M."/>
            <person name="Oren A."/>
            <person name="Chaudhuri R.R."/>
            <person name="La Ragione R."/>
            <person name="Hildebrand F."/>
            <person name="Pallen M.J."/>
        </authorList>
    </citation>
    <scope>NUCLEOTIDE SEQUENCE</scope>
    <source>
        <strain evidence="1">ChiGjej4B4-7305</strain>
    </source>
</reference>
<dbReference type="AlphaFoldDB" id="A0A9D2J355"/>
<comment type="caution">
    <text evidence="1">The sequence shown here is derived from an EMBL/GenBank/DDBJ whole genome shotgun (WGS) entry which is preliminary data.</text>
</comment>
<accession>A0A9D2J355</accession>
<dbReference type="InterPro" id="IPR029052">
    <property type="entry name" value="Metallo-depent_PP-like"/>
</dbReference>
<protein>
    <submittedName>
        <fullName evidence="1">YmdB family metallophosphoesterase</fullName>
    </submittedName>
</protein>
<name>A0A9D2J355_9MICO</name>
<evidence type="ECO:0000313" key="1">
    <source>
        <dbReference type="EMBL" id="HIZ34567.1"/>
    </source>
</evidence>
<dbReference type="SUPFAM" id="SSF56300">
    <property type="entry name" value="Metallo-dependent phosphatases"/>
    <property type="match status" value="1"/>
</dbReference>
<gene>
    <name evidence="1" type="ORF">H9815_02225</name>
</gene>
<dbReference type="PANTHER" id="PTHR36303">
    <property type="entry name" value="2',3'-CYCLIC-NUCLEOTIDE 2'-PHOSPHODIESTERASE"/>
    <property type="match status" value="1"/>
</dbReference>
<dbReference type="Pfam" id="PF13277">
    <property type="entry name" value="YmdB"/>
    <property type="match status" value="1"/>
</dbReference>
<evidence type="ECO:0000313" key="2">
    <source>
        <dbReference type="Proteomes" id="UP000824037"/>
    </source>
</evidence>
<dbReference type="Proteomes" id="UP000824037">
    <property type="component" value="Unassembled WGS sequence"/>
</dbReference>
<dbReference type="InterPro" id="IPR005235">
    <property type="entry name" value="YmdB-like"/>
</dbReference>
<dbReference type="GO" id="GO:0004113">
    <property type="term" value="F:2',3'-cyclic-nucleotide 3'-phosphodiesterase activity"/>
    <property type="evidence" value="ECO:0007669"/>
    <property type="project" value="TreeGrafter"/>
</dbReference>
<dbReference type="EMBL" id="DXBY01000044">
    <property type="protein sequence ID" value="HIZ34567.1"/>
    <property type="molecule type" value="Genomic_DNA"/>
</dbReference>
<sequence>MKILFIGDIVGQPGVDLVVDQVAALRDRYHADAVLANGENMNLSGPYPPTGFGMLPAQIEALLAAGVDVITSGNHAWDGPQCAEALLHPRVLRPLNVPNRWYGCGVISIPVAGQTVTVVNVADESAIPETTSAYAAFTALELPPGPVIVDYHGDLVGRKFGFAFAVDGKASAVLGTHTHEPTVQAHRLPQGTGFVAEVGMTGPLGGVLGSEPGYFAAMARGAAGGDLPPAGLATGPVVLGAVLLDLDESGSAREIRRIGLERDYAMTI</sequence>
<proteinExistence type="predicted"/>
<dbReference type="Gene3D" id="3.60.21.10">
    <property type="match status" value="1"/>
</dbReference>
<dbReference type="PANTHER" id="PTHR36303:SF1">
    <property type="entry name" value="2',3'-CYCLIC-NUCLEOTIDE 2'-PHOSPHODIESTERASE"/>
    <property type="match status" value="1"/>
</dbReference>